<dbReference type="EMBL" id="MU003036">
    <property type="protein sequence ID" value="KAF2785470.1"/>
    <property type="molecule type" value="Genomic_DNA"/>
</dbReference>
<feature type="region of interest" description="Disordered" evidence="1">
    <location>
        <begin position="1"/>
        <end position="84"/>
    </location>
</feature>
<evidence type="ECO:0000313" key="2">
    <source>
        <dbReference type="EMBL" id="KAF2785470.1"/>
    </source>
</evidence>
<feature type="compositionally biased region" description="Basic and acidic residues" evidence="1">
    <location>
        <begin position="418"/>
        <end position="427"/>
    </location>
</feature>
<feature type="region of interest" description="Disordered" evidence="1">
    <location>
        <begin position="122"/>
        <end position="144"/>
    </location>
</feature>
<feature type="compositionally biased region" description="Basic and acidic residues" evidence="1">
    <location>
        <begin position="469"/>
        <end position="480"/>
    </location>
</feature>
<accession>A0A6A6WN28</accession>
<sequence>QSYHSTPSTVPHINTSVHPVHGPPSFHSHGSHSSVATPEVSQRAEPPQAQSGWVTVNASAKRAHPNGIDSPHDPIGQQVGSPKRPKLAALEPRVAYENAQGHPHRQHVYENVDTDDSDARIQTHSHTLPSPHVQSRESLPESTLLSQHSHSAFVPYGTQDGPSDDSWRAESQRIIEHRTPRGRGRGGGPGSRGGRGRKSMPAQVQLGTPEWEKEDWQGATESQTSPNGFYSPLGRSRGGIIRRGSGGGGGTMRGGRPQSSSGRPSSSGHAISLGLQGVTTGVGVVSIPMDPYAHTKKTRTKPIRNADGILIRKDGRPDMRSQSSAANLRKVHARKEELKEGERGYSPGFRETPSPTSFMPPGHDLTASVQKKHSFVMNKMFPRGVEASRKAEDNARKVLEEESGQAHARGHHHHHHDIKREMADDSHLASQSQSPNDGDVDMDHADDEGQTPSDNSGQESQYHDATNNEDERAQAQREPLKNGVHALQPTGETSQTVKGAPAPTPMET</sequence>
<feature type="compositionally biased region" description="Low complexity" evidence="1">
    <location>
        <begin position="254"/>
        <end position="272"/>
    </location>
</feature>
<reference evidence="2" key="1">
    <citation type="journal article" date="2020" name="Stud. Mycol.">
        <title>101 Dothideomycetes genomes: a test case for predicting lifestyles and emergence of pathogens.</title>
        <authorList>
            <person name="Haridas S."/>
            <person name="Albert R."/>
            <person name="Binder M."/>
            <person name="Bloem J."/>
            <person name="Labutti K."/>
            <person name="Salamov A."/>
            <person name="Andreopoulos B."/>
            <person name="Baker S."/>
            <person name="Barry K."/>
            <person name="Bills G."/>
            <person name="Bluhm B."/>
            <person name="Cannon C."/>
            <person name="Castanera R."/>
            <person name="Culley D."/>
            <person name="Daum C."/>
            <person name="Ezra D."/>
            <person name="Gonzalez J."/>
            <person name="Henrissat B."/>
            <person name="Kuo A."/>
            <person name="Liang C."/>
            <person name="Lipzen A."/>
            <person name="Lutzoni F."/>
            <person name="Magnuson J."/>
            <person name="Mondo S."/>
            <person name="Nolan M."/>
            <person name="Ohm R."/>
            <person name="Pangilinan J."/>
            <person name="Park H.-J."/>
            <person name="Ramirez L."/>
            <person name="Alfaro M."/>
            <person name="Sun H."/>
            <person name="Tritt A."/>
            <person name="Yoshinaga Y."/>
            <person name="Zwiers L.-H."/>
            <person name="Turgeon B."/>
            <person name="Goodwin S."/>
            <person name="Spatafora J."/>
            <person name="Crous P."/>
            <person name="Grigoriev I."/>
        </authorList>
    </citation>
    <scope>NUCLEOTIDE SEQUENCE</scope>
    <source>
        <strain evidence="2">CBS 109.77</strain>
    </source>
</reference>
<feature type="compositionally biased region" description="Polar residues" evidence="1">
    <location>
        <begin position="219"/>
        <end position="228"/>
    </location>
</feature>
<proteinExistence type="predicted"/>
<feature type="non-terminal residue" evidence="2">
    <location>
        <position position="1"/>
    </location>
</feature>
<feature type="compositionally biased region" description="Basic and acidic residues" evidence="1">
    <location>
        <begin position="334"/>
        <end position="343"/>
    </location>
</feature>
<keyword evidence="3" id="KW-1185">Reference proteome</keyword>
<feature type="compositionally biased region" description="Gly residues" evidence="1">
    <location>
        <begin position="244"/>
        <end position="253"/>
    </location>
</feature>
<organism evidence="2 3">
    <name type="scientific">Melanomma pulvis-pyrius CBS 109.77</name>
    <dbReference type="NCBI Taxonomy" id="1314802"/>
    <lineage>
        <taxon>Eukaryota</taxon>
        <taxon>Fungi</taxon>
        <taxon>Dikarya</taxon>
        <taxon>Ascomycota</taxon>
        <taxon>Pezizomycotina</taxon>
        <taxon>Dothideomycetes</taxon>
        <taxon>Pleosporomycetidae</taxon>
        <taxon>Pleosporales</taxon>
        <taxon>Melanommataceae</taxon>
        <taxon>Melanomma</taxon>
    </lineage>
</organism>
<protein>
    <submittedName>
        <fullName evidence="2">Uncharacterized protein</fullName>
    </submittedName>
</protein>
<dbReference type="AlphaFoldDB" id="A0A6A6WN28"/>
<feature type="compositionally biased region" description="Polar residues" evidence="1">
    <location>
        <begin position="48"/>
        <end position="58"/>
    </location>
</feature>
<feature type="compositionally biased region" description="Basic and acidic residues" evidence="1">
    <location>
        <begin position="386"/>
        <end position="400"/>
    </location>
</feature>
<dbReference type="Proteomes" id="UP000799757">
    <property type="component" value="Unassembled WGS sequence"/>
</dbReference>
<feature type="compositionally biased region" description="Low complexity" evidence="1">
    <location>
        <begin position="16"/>
        <end position="35"/>
    </location>
</feature>
<gene>
    <name evidence="2" type="ORF">K505DRAFT_344604</name>
</gene>
<feature type="compositionally biased region" description="Acidic residues" evidence="1">
    <location>
        <begin position="438"/>
        <end position="449"/>
    </location>
</feature>
<feature type="compositionally biased region" description="Polar residues" evidence="1">
    <location>
        <begin position="1"/>
        <end position="15"/>
    </location>
</feature>
<feature type="compositionally biased region" description="Basic residues" evidence="1">
    <location>
        <begin position="408"/>
        <end position="417"/>
    </location>
</feature>
<feature type="region of interest" description="Disordered" evidence="1">
    <location>
        <begin position="175"/>
        <end position="272"/>
    </location>
</feature>
<feature type="compositionally biased region" description="Polar residues" evidence="1">
    <location>
        <begin position="122"/>
        <end position="133"/>
    </location>
</feature>
<evidence type="ECO:0000313" key="3">
    <source>
        <dbReference type="Proteomes" id="UP000799757"/>
    </source>
</evidence>
<feature type="region of interest" description="Disordered" evidence="1">
    <location>
        <begin position="330"/>
        <end position="365"/>
    </location>
</feature>
<feature type="region of interest" description="Disordered" evidence="1">
    <location>
        <begin position="382"/>
        <end position="508"/>
    </location>
</feature>
<feature type="compositionally biased region" description="Low complexity" evidence="1">
    <location>
        <begin position="234"/>
        <end position="243"/>
    </location>
</feature>
<evidence type="ECO:0000256" key="1">
    <source>
        <dbReference type="SAM" id="MobiDB-lite"/>
    </source>
</evidence>
<dbReference type="OrthoDB" id="5396360at2759"/>
<feature type="compositionally biased region" description="Polar residues" evidence="1">
    <location>
        <begin position="450"/>
        <end position="465"/>
    </location>
</feature>
<name>A0A6A6WN28_9PLEO</name>